<proteinExistence type="predicted"/>
<evidence type="ECO:0000313" key="1">
    <source>
        <dbReference type="EMBL" id="MDB8741119.1"/>
    </source>
</evidence>
<dbReference type="Proteomes" id="UP001211421">
    <property type="component" value="Unassembled WGS sequence"/>
</dbReference>
<protein>
    <submittedName>
        <fullName evidence="2">Uncharacterized protein</fullName>
    </submittedName>
</protein>
<organism evidence="2 3">
    <name type="scientific">Ruminococcus bicirculans</name>
    <name type="common">ex Wegman et al. 2014</name>
    <dbReference type="NCBI Taxonomy" id="1160721"/>
    <lineage>
        <taxon>Bacteria</taxon>
        <taxon>Bacillati</taxon>
        <taxon>Bacillota</taxon>
        <taxon>Clostridia</taxon>
        <taxon>Eubacteriales</taxon>
        <taxon>Oscillospiraceae</taxon>
        <taxon>Ruminococcus</taxon>
    </lineage>
</organism>
<reference evidence="2" key="1">
    <citation type="submission" date="2023-01" db="EMBL/GenBank/DDBJ databases">
        <title>Human gut microbiome strain richness.</title>
        <authorList>
            <person name="Chen-Liaw A."/>
        </authorList>
    </citation>
    <scope>NUCLEOTIDE SEQUENCE</scope>
    <source>
        <strain evidence="2">D43st1_D9_D43t1_170807</strain>
        <strain evidence="1">D59st1_B8_D59t2_181005</strain>
    </source>
</reference>
<accession>A0AAW6EIA1</accession>
<evidence type="ECO:0000313" key="2">
    <source>
        <dbReference type="EMBL" id="MDB8751168.1"/>
    </source>
</evidence>
<dbReference type="EMBL" id="JAQMLU010000024">
    <property type="protein sequence ID" value="MDB8751168.1"/>
    <property type="molecule type" value="Genomic_DNA"/>
</dbReference>
<dbReference type="Proteomes" id="UP001213042">
    <property type="component" value="Unassembled WGS sequence"/>
</dbReference>
<name>A0AAW6EIA1_9FIRM</name>
<dbReference type="RefSeq" id="WP_195221670.1">
    <property type="nucleotide sequence ID" value="NZ_CAKVSD010000012.1"/>
</dbReference>
<sequence>MAAKKKADNPAFTGRNVALTEIAQTSGISVAALKQGLREGALDFGYAIPCGEGKMYRYYCPDKQVWEKLGYYKQDADPEAA</sequence>
<comment type="caution">
    <text evidence="2">The sequence shown here is derived from an EMBL/GenBank/DDBJ whole genome shotgun (WGS) entry which is preliminary data.</text>
</comment>
<dbReference type="EMBL" id="JAQMLS010000002">
    <property type="protein sequence ID" value="MDB8741119.1"/>
    <property type="molecule type" value="Genomic_DNA"/>
</dbReference>
<dbReference type="AlphaFoldDB" id="A0AAW6EIA1"/>
<gene>
    <name evidence="1" type="ORF">PNV70_03430</name>
    <name evidence="2" type="ORF">PNW00_12020</name>
</gene>
<evidence type="ECO:0000313" key="3">
    <source>
        <dbReference type="Proteomes" id="UP001213042"/>
    </source>
</evidence>